<dbReference type="EMBL" id="DXBO01000056">
    <property type="protein sequence ID" value="HIZ47887.1"/>
    <property type="molecule type" value="Genomic_DNA"/>
</dbReference>
<evidence type="ECO:0000313" key="2">
    <source>
        <dbReference type="EMBL" id="HIZ47887.1"/>
    </source>
</evidence>
<organism evidence="2 3">
    <name type="scientific">Candidatus Gemmiger excrementavium</name>
    <dbReference type="NCBI Taxonomy" id="2838608"/>
    <lineage>
        <taxon>Bacteria</taxon>
        <taxon>Bacillati</taxon>
        <taxon>Bacillota</taxon>
        <taxon>Clostridia</taxon>
        <taxon>Eubacteriales</taxon>
        <taxon>Gemmiger</taxon>
    </lineage>
</organism>
<dbReference type="Proteomes" id="UP000824031">
    <property type="component" value="Unassembled WGS sequence"/>
</dbReference>
<dbReference type="NCBIfam" id="NF037970">
    <property type="entry name" value="vanZ_1"/>
    <property type="match status" value="1"/>
</dbReference>
<dbReference type="InterPro" id="IPR006976">
    <property type="entry name" value="VanZ-like"/>
</dbReference>
<accession>A0A9D2JG08</accession>
<reference evidence="2" key="2">
    <citation type="submission" date="2021-04" db="EMBL/GenBank/DDBJ databases">
        <authorList>
            <person name="Gilroy R."/>
        </authorList>
    </citation>
    <scope>NUCLEOTIDE SEQUENCE</scope>
    <source>
        <strain evidence="2">3436</strain>
    </source>
</reference>
<feature type="domain" description="VanZ-like" evidence="1">
    <location>
        <begin position="6"/>
        <end position="128"/>
    </location>
</feature>
<sequence>MALFWWAAAAAWWVFMTVLSHQRGEATRRVSRTLARDLGALLPGPDRERLHTALRKAAHPVVFGVLTLLTGLALRSSGAAVPAPGQLAALGLWCWLDEVTKLPVAGRHFSWRDVGLNLLGTALAAGLLAL</sequence>
<name>A0A9D2JG08_9FIRM</name>
<reference evidence="2" key="1">
    <citation type="journal article" date="2021" name="PeerJ">
        <title>Extensive microbial diversity within the chicken gut microbiome revealed by metagenomics and culture.</title>
        <authorList>
            <person name="Gilroy R."/>
            <person name="Ravi A."/>
            <person name="Getino M."/>
            <person name="Pursley I."/>
            <person name="Horton D.L."/>
            <person name="Alikhan N.F."/>
            <person name="Baker D."/>
            <person name="Gharbi K."/>
            <person name="Hall N."/>
            <person name="Watson M."/>
            <person name="Adriaenssens E.M."/>
            <person name="Foster-Nyarko E."/>
            <person name="Jarju S."/>
            <person name="Secka A."/>
            <person name="Antonio M."/>
            <person name="Oren A."/>
            <person name="Chaudhuri R.R."/>
            <person name="La Ragione R."/>
            <person name="Hildebrand F."/>
            <person name="Pallen M.J."/>
        </authorList>
    </citation>
    <scope>NUCLEOTIDE SEQUENCE</scope>
    <source>
        <strain evidence="2">3436</strain>
    </source>
</reference>
<comment type="caution">
    <text evidence="2">The sequence shown here is derived from an EMBL/GenBank/DDBJ whole genome shotgun (WGS) entry which is preliminary data.</text>
</comment>
<dbReference type="Pfam" id="PF04892">
    <property type="entry name" value="VanZ"/>
    <property type="match status" value="1"/>
</dbReference>
<evidence type="ECO:0000259" key="1">
    <source>
        <dbReference type="Pfam" id="PF04892"/>
    </source>
</evidence>
<dbReference type="AlphaFoldDB" id="A0A9D2JG08"/>
<evidence type="ECO:0000313" key="3">
    <source>
        <dbReference type="Proteomes" id="UP000824031"/>
    </source>
</evidence>
<protein>
    <submittedName>
        <fullName evidence="2">VanZ family protein</fullName>
    </submittedName>
</protein>
<proteinExistence type="predicted"/>
<gene>
    <name evidence="2" type="ORF">H9810_04110</name>
</gene>